<evidence type="ECO:0000256" key="10">
    <source>
        <dbReference type="ARBA" id="ARBA00023136"/>
    </source>
</evidence>
<keyword evidence="10 13" id="KW-0472">Membrane</keyword>
<evidence type="ECO:0000256" key="9">
    <source>
        <dbReference type="ARBA" id="ARBA00023034"/>
    </source>
</evidence>
<comment type="subcellular location">
    <subcellularLocation>
        <location evidence="1">Golgi apparatus membrane</location>
        <topology evidence="1">Single-pass type II membrane protein</topology>
    </subcellularLocation>
</comment>
<dbReference type="PANTHER" id="PTHR31392">
    <property type="entry name" value="ALPHA-1,3-MANNOSYLTRANSFERASE MNN1-RELATED"/>
    <property type="match status" value="1"/>
</dbReference>
<gene>
    <name evidence="14" type="ORF">LODBEIA_P14110</name>
</gene>
<dbReference type="Pfam" id="PF11051">
    <property type="entry name" value="Mannosyl_trans3"/>
    <property type="match status" value="1"/>
</dbReference>
<protein>
    <recommendedName>
        <fullName evidence="16">Alpha-1,3-mannosyltransferase</fullName>
    </recommendedName>
</protein>
<evidence type="ECO:0000256" key="2">
    <source>
        <dbReference type="ARBA" id="ARBA00004922"/>
    </source>
</evidence>
<dbReference type="GeneID" id="92206607"/>
<feature type="transmembrane region" description="Helical" evidence="13">
    <location>
        <begin position="14"/>
        <end position="33"/>
    </location>
</feature>
<organism evidence="14 15">
    <name type="scientific">Lodderomyces beijingensis</name>
    <dbReference type="NCBI Taxonomy" id="1775926"/>
    <lineage>
        <taxon>Eukaryota</taxon>
        <taxon>Fungi</taxon>
        <taxon>Dikarya</taxon>
        <taxon>Ascomycota</taxon>
        <taxon>Saccharomycotina</taxon>
        <taxon>Pichiomycetes</taxon>
        <taxon>Debaryomycetaceae</taxon>
        <taxon>Candida/Lodderomyces clade</taxon>
        <taxon>Lodderomyces</taxon>
    </lineage>
</organism>
<keyword evidence="8 13" id="KW-1133">Transmembrane helix</keyword>
<comment type="pathway">
    <text evidence="2">Protein modification; protein glycosylation.</text>
</comment>
<keyword evidence="15" id="KW-1185">Reference proteome</keyword>
<evidence type="ECO:0000256" key="11">
    <source>
        <dbReference type="ARBA" id="ARBA00023180"/>
    </source>
</evidence>
<proteinExistence type="inferred from homology"/>
<evidence type="ECO:0000256" key="4">
    <source>
        <dbReference type="ARBA" id="ARBA00022676"/>
    </source>
</evidence>
<keyword evidence="7" id="KW-0735">Signal-anchor</keyword>
<dbReference type="Proteomes" id="UP001497383">
    <property type="component" value="Chromosome 2"/>
</dbReference>
<dbReference type="InterPro" id="IPR022751">
    <property type="entry name" value="Alpha_mannosyltransferase"/>
</dbReference>
<keyword evidence="4" id="KW-0328">Glycosyltransferase</keyword>
<dbReference type="EMBL" id="OZ022406">
    <property type="protein sequence ID" value="CAK9436889.1"/>
    <property type="molecule type" value="Genomic_DNA"/>
</dbReference>
<dbReference type="InterPro" id="IPR029044">
    <property type="entry name" value="Nucleotide-diphossugar_trans"/>
</dbReference>
<feature type="region of interest" description="Disordered" evidence="12">
    <location>
        <begin position="57"/>
        <end position="87"/>
    </location>
</feature>
<dbReference type="PANTHER" id="PTHR31392:SF1">
    <property type="entry name" value="ALPHA-1,3-MANNOSYLTRANSFERASE MNN1-RELATED"/>
    <property type="match status" value="1"/>
</dbReference>
<evidence type="ECO:0000313" key="14">
    <source>
        <dbReference type="EMBL" id="CAK9436889.1"/>
    </source>
</evidence>
<evidence type="ECO:0000256" key="5">
    <source>
        <dbReference type="ARBA" id="ARBA00022679"/>
    </source>
</evidence>
<dbReference type="SUPFAM" id="SSF53448">
    <property type="entry name" value="Nucleotide-diphospho-sugar transferases"/>
    <property type="match status" value="1"/>
</dbReference>
<reference evidence="14 15" key="1">
    <citation type="submission" date="2024-03" db="EMBL/GenBank/DDBJ databases">
        <authorList>
            <person name="Brejova B."/>
        </authorList>
    </citation>
    <scope>NUCLEOTIDE SEQUENCE [LARGE SCALE GENOMIC DNA]</scope>
    <source>
        <strain evidence="14 15">CBS 14171</strain>
    </source>
</reference>
<keyword evidence="6 13" id="KW-0812">Transmembrane</keyword>
<evidence type="ECO:0000256" key="1">
    <source>
        <dbReference type="ARBA" id="ARBA00004323"/>
    </source>
</evidence>
<keyword evidence="11" id="KW-0325">Glycoprotein</keyword>
<feature type="compositionally biased region" description="Basic and acidic residues" evidence="12">
    <location>
        <begin position="73"/>
        <end position="87"/>
    </location>
</feature>
<keyword evidence="5" id="KW-0808">Transferase</keyword>
<evidence type="ECO:0000256" key="6">
    <source>
        <dbReference type="ARBA" id="ARBA00022692"/>
    </source>
</evidence>
<evidence type="ECO:0000256" key="13">
    <source>
        <dbReference type="SAM" id="Phobius"/>
    </source>
</evidence>
<evidence type="ECO:0008006" key="16">
    <source>
        <dbReference type="Google" id="ProtNLM"/>
    </source>
</evidence>
<evidence type="ECO:0000256" key="12">
    <source>
        <dbReference type="SAM" id="MobiDB-lite"/>
    </source>
</evidence>
<evidence type="ECO:0000256" key="8">
    <source>
        <dbReference type="ARBA" id="ARBA00022989"/>
    </source>
</evidence>
<accession>A0ABP0ZLW8</accession>
<name>A0ABP0ZLW8_9ASCO</name>
<sequence>MIEKLTANRSKQRIFVYSGVLIWLVIINIWLFYTYHSRATVGNYDASNFDQPSIYDQYDPSNADAEDSQNAEGDEKSDSDAADLKPPKIKSLKDDITVKLLQKQQSKAKDVRGVDAHARIYDIIFQNHEIDSIFGNLDFEQRCDLFFQNLFMDDKNWIFQINEVAFLENKEEFRYNDYRKHYYEQLKNEYSDFNHRDPASLDNTPELEEFIRHRYDEFWNRMMVSEQKIVDQLSIFRVFNKCYLTSDNTTQIKRTEEFINSQHKLINGISQASKKSKGVAPFQYTKQESLINFKTIKHSAFEHRVYPWLSLEYPIFERYTGQVLYKPPIMSEYVNDEAQKTSKHFKDGKDFDFFLRRFKNSCNGKGIVLSIGDKHVEDTVRLMHLLRALNNKFPIQIVYYDDLSPKTKKRIVTAAREPMAVLPKSFEKVSAFFPDDYISPDGGLPKQEIWFVNTYNVIHHDFKEKFKGYANKFLATVFNSFDEFMLIDADTVMFQNPEYFFNLQGYKDTGTYFYKDRSTLEHRPDSDAKFFKKIGPSIIDSVMFDIPIMTKHSVDNEFMRGLYHFQESGVVMLNRKINFNAILMMLQLNFYEPINGRVHGDKELFWLGLAVSGNDNYVFNENHAAAVGKVTPPTERSRPDGSTHASAELCSCHPGHISTEDSALVWMNSGFFYCSKAPKLDFDKEASHQSRLKFLKTAEQFKTFYYAPLRIESAIVPPLDIGFWASNKEDEPKRGWFMDPRYCAGYMWCAYSSIGGLKDDGESNRRQGRLIDFSDKERNLFTYYGDIWIGSE</sequence>
<evidence type="ECO:0000256" key="3">
    <source>
        <dbReference type="ARBA" id="ARBA00009105"/>
    </source>
</evidence>
<dbReference type="RefSeq" id="XP_066828349.1">
    <property type="nucleotide sequence ID" value="XM_066971297.1"/>
</dbReference>
<evidence type="ECO:0000313" key="15">
    <source>
        <dbReference type="Proteomes" id="UP001497383"/>
    </source>
</evidence>
<keyword evidence="9" id="KW-0333">Golgi apparatus</keyword>
<comment type="similarity">
    <text evidence="3">Belongs to the MNN1/MNT family.</text>
</comment>
<evidence type="ECO:0000256" key="7">
    <source>
        <dbReference type="ARBA" id="ARBA00022968"/>
    </source>
</evidence>